<dbReference type="Proteomes" id="UP000532010">
    <property type="component" value="Unassembled WGS sequence"/>
</dbReference>
<feature type="region of interest" description="Disordered" evidence="1">
    <location>
        <begin position="1"/>
        <end position="34"/>
    </location>
</feature>
<reference evidence="3 4" key="1">
    <citation type="submission" date="2020-08" db="EMBL/GenBank/DDBJ databases">
        <title>The Agave Microbiome: Exploring the role of microbial communities in plant adaptations to desert environments.</title>
        <authorList>
            <person name="Partida-Martinez L.P."/>
        </authorList>
    </citation>
    <scope>NUCLEOTIDE SEQUENCE [LARGE SCALE GENOMIC DNA]</scope>
    <source>
        <strain evidence="3 4">AT3.9</strain>
    </source>
</reference>
<sequence>MTVDKGNKLARVSLDNGSGEKLATDPKLDSGSQKRIGDQLRAMYDELMQQPVPDRFRDLLEQLDKNGQKDGSQ</sequence>
<comment type="caution">
    <text evidence="3">The sequence shown here is derived from an EMBL/GenBank/DDBJ whole genome shotgun (WGS) entry which is preliminary data.</text>
</comment>
<dbReference type="AlphaFoldDB" id="A0A7W4VK64"/>
<gene>
    <name evidence="3" type="ORF">FHR70_001753</name>
</gene>
<dbReference type="Pfam" id="PF18557">
    <property type="entry name" value="NepR"/>
    <property type="match status" value="1"/>
</dbReference>
<dbReference type="RefSeq" id="WP_183449169.1">
    <property type="nucleotide sequence ID" value="NZ_JACHWB010000002.1"/>
</dbReference>
<evidence type="ECO:0000313" key="4">
    <source>
        <dbReference type="Proteomes" id="UP000532010"/>
    </source>
</evidence>
<dbReference type="InterPro" id="IPR041649">
    <property type="entry name" value="NepR"/>
</dbReference>
<evidence type="ECO:0000256" key="1">
    <source>
        <dbReference type="SAM" id="MobiDB-lite"/>
    </source>
</evidence>
<accession>A0A7W4VK64</accession>
<proteinExistence type="predicted"/>
<evidence type="ECO:0000259" key="2">
    <source>
        <dbReference type="Pfam" id="PF18557"/>
    </source>
</evidence>
<keyword evidence="4" id="KW-1185">Reference proteome</keyword>
<dbReference type="EMBL" id="JACHWB010000002">
    <property type="protein sequence ID" value="MBB3018699.1"/>
    <property type="molecule type" value="Genomic_DNA"/>
</dbReference>
<name>A0A7W4VK64_9HYPH</name>
<organism evidence="3 4">
    <name type="scientific">Microvirga lupini</name>
    <dbReference type="NCBI Taxonomy" id="420324"/>
    <lineage>
        <taxon>Bacteria</taxon>
        <taxon>Pseudomonadati</taxon>
        <taxon>Pseudomonadota</taxon>
        <taxon>Alphaproteobacteria</taxon>
        <taxon>Hyphomicrobiales</taxon>
        <taxon>Methylobacteriaceae</taxon>
        <taxon>Microvirga</taxon>
    </lineage>
</organism>
<evidence type="ECO:0000313" key="3">
    <source>
        <dbReference type="EMBL" id="MBB3018699.1"/>
    </source>
</evidence>
<protein>
    <recommendedName>
        <fullName evidence="2">Anti-sigma factor NepR domain-containing protein</fullName>
    </recommendedName>
</protein>
<feature type="domain" description="Anti-sigma factor NepR" evidence="2">
    <location>
        <begin position="33"/>
        <end position="66"/>
    </location>
</feature>